<name>A0ACD1GEP0_9EURO</name>
<dbReference type="EMBL" id="KZ825329">
    <property type="protein sequence ID" value="RAH47584.1"/>
    <property type="molecule type" value="Genomic_DNA"/>
</dbReference>
<protein>
    <submittedName>
        <fullName evidence="1">Uncharacterized protein</fullName>
    </submittedName>
</protein>
<keyword evidence="2" id="KW-1185">Reference proteome</keyword>
<gene>
    <name evidence="1" type="ORF">BO95DRAFT_512988</name>
</gene>
<reference evidence="1" key="1">
    <citation type="submission" date="2018-02" db="EMBL/GenBank/DDBJ databases">
        <title>The genomes of Aspergillus section Nigri reveals drivers in fungal speciation.</title>
        <authorList>
            <consortium name="DOE Joint Genome Institute"/>
            <person name="Vesth T.C."/>
            <person name="Nybo J."/>
            <person name="Theobald S."/>
            <person name="Brandl J."/>
            <person name="Frisvad J.C."/>
            <person name="Nielsen K.F."/>
            <person name="Lyhne E.K."/>
            <person name="Kogle M.E."/>
            <person name="Kuo A."/>
            <person name="Riley R."/>
            <person name="Clum A."/>
            <person name="Nolan M."/>
            <person name="Lipzen A."/>
            <person name="Salamov A."/>
            <person name="Henrissat B."/>
            <person name="Wiebenga A."/>
            <person name="De vries R.P."/>
            <person name="Grigoriev I.V."/>
            <person name="Mortensen U.H."/>
            <person name="Andersen M.R."/>
            <person name="Baker S.E."/>
        </authorList>
    </citation>
    <scope>NUCLEOTIDE SEQUENCE</scope>
    <source>
        <strain evidence="1">CBS 621.78</strain>
    </source>
</reference>
<evidence type="ECO:0000313" key="1">
    <source>
        <dbReference type="EMBL" id="RAH47584.1"/>
    </source>
</evidence>
<sequence>MYDTVTSRIRRRNGSKHDRTGCLTCRYRHKKCTENTFPECGACIRLNLKCVREPKRQVAPDPRAQTGESSTAPSVRTVDFFHNRHPFAIQETNRSSMRQYAMKYYIDVIAQVLAVTQQYNSFLSEFVPMSVDSPALSGALISWASGHLAAAADERYRITALEARSTALGHLASALSDPSPHNDDACTQVATCLVLLTSEVCLGNQTGWYAHLLGAKSIILSAAATTCSGVAGPDALKSTPEGQWILRNFAYHDILGSVTLGTKPLLRADYLHGITDGVVDTYLGVAAGILALIAEISFLDPPPPGGDSGTLAALSNHNHDQEVYVSCTEIEQKLLAWRCPSTASPSLVALAYAYRGAARIYLYRRMRSFLRCHSNSFSRGDALQSEYQDNTLDVKMAAAVAETLAHIQEIPWAEQVESALLFPLFLAGGEVTAPAAMPVIRQRLELMFARRRFENIALAQATLEEVWAHRLRDAGISSLPSGGGDWEEVLARRGGQLLLT</sequence>
<evidence type="ECO:0000313" key="2">
    <source>
        <dbReference type="Proteomes" id="UP000249057"/>
    </source>
</evidence>
<proteinExistence type="predicted"/>
<dbReference type="Proteomes" id="UP000249057">
    <property type="component" value="Unassembled WGS sequence"/>
</dbReference>
<accession>A0ACD1GEP0</accession>
<organism evidence="1 2">
    <name type="scientific">Aspergillus brunneoviolaceus CBS 621.78</name>
    <dbReference type="NCBI Taxonomy" id="1450534"/>
    <lineage>
        <taxon>Eukaryota</taxon>
        <taxon>Fungi</taxon>
        <taxon>Dikarya</taxon>
        <taxon>Ascomycota</taxon>
        <taxon>Pezizomycotina</taxon>
        <taxon>Eurotiomycetes</taxon>
        <taxon>Eurotiomycetidae</taxon>
        <taxon>Eurotiales</taxon>
        <taxon>Aspergillaceae</taxon>
        <taxon>Aspergillus</taxon>
        <taxon>Aspergillus subgen. Circumdati</taxon>
    </lineage>
</organism>